<protein>
    <recommendedName>
        <fullName evidence="2">Protein amnionless</fullName>
    </recommendedName>
</protein>
<dbReference type="InParanoid" id="A0A7E5WI76"/>
<dbReference type="KEGG" id="tnl:113502472"/>
<evidence type="ECO:0000256" key="6">
    <source>
        <dbReference type="ARBA" id="ARBA00022729"/>
    </source>
</evidence>
<evidence type="ECO:0000256" key="10">
    <source>
        <dbReference type="SAM" id="Phobius"/>
    </source>
</evidence>
<evidence type="ECO:0000256" key="5">
    <source>
        <dbReference type="ARBA" id="ARBA00022692"/>
    </source>
</evidence>
<evidence type="ECO:0000256" key="9">
    <source>
        <dbReference type="ARBA" id="ARBA00023136"/>
    </source>
</evidence>
<keyword evidence="6" id="KW-0732">Signal</keyword>
<evidence type="ECO:0000256" key="8">
    <source>
        <dbReference type="ARBA" id="ARBA00022989"/>
    </source>
</evidence>
<keyword evidence="5 10" id="KW-0812">Transmembrane</keyword>
<accession>A0A7E5WI76</accession>
<evidence type="ECO:0000256" key="2">
    <source>
        <dbReference type="ARBA" id="ARBA00021200"/>
    </source>
</evidence>
<evidence type="ECO:0000256" key="7">
    <source>
        <dbReference type="ARBA" id="ARBA00022927"/>
    </source>
</evidence>
<reference evidence="12" key="1">
    <citation type="submission" date="2025-08" db="UniProtKB">
        <authorList>
            <consortium name="RefSeq"/>
        </authorList>
    </citation>
    <scope>IDENTIFICATION</scope>
</reference>
<dbReference type="RefSeq" id="XP_026739856.1">
    <property type="nucleotide sequence ID" value="XM_026884055.1"/>
</dbReference>
<feature type="transmembrane region" description="Helical" evidence="10">
    <location>
        <begin position="344"/>
        <end position="363"/>
    </location>
</feature>
<keyword evidence="8 10" id="KW-1133">Transmembrane helix</keyword>
<gene>
    <name evidence="12" type="primary">LOC113502472</name>
</gene>
<dbReference type="CTD" id="33199"/>
<dbReference type="InterPro" id="IPR026112">
    <property type="entry name" value="AMN"/>
</dbReference>
<dbReference type="Proteomes" id="UP000322000">
    <property type="component" value="Chromosome 17"/>
</dbReference>
<dbReference type="GO" id="GO:0015031">
    <property type="term" value="P:protein transport"/>
    <property type="evidence" value="ECO:0007669"/>
    <property type="project" value="UniProtKB-KW"/>
</dbReference>
<evidence type="ECO:0000256" key="4">
    <source>
        <dbReference type="ARBA" id="ARBA00022475"/>
    </source>
</evidence>
<keyword evidence="7" id="KW-0653">Protein transport</keyword>
<organism evidence="11 12">
    <name type="scientific">Trichoplusia ni</name>
    <name type="common">Cabbage looper</name>
    <dbReference type="NCBI Taxonomy" id="7111"/>
    <lineage>
        <taxon>Eukaryota</taxon>
        <taxon>Metazoa</taxon>
        <taxon>Ecdysozoa</taxon>
        <taxon>Arthropoda</taxon>
        <taxon>Hexapoda</taxon>
        <taxon>Insecta</taxon>
        <taxon>Pterygota</taxon>
        <taxon>Neoptera</taxon>
        <taxon>Endopterygota</taxon>
        <taxon>Lepidoptera</taxon>
        <taxon>Glossata</taxon>
        <taxon>Ditrysia</taxon>
        <taxon>Noctuoidea</taxon>
        <taxon>Noctuidae</taxon>
        <taxon>Plusiinae</taxon>
        <taxon>Trichoplusia</taxon>
    </lineage>
</organism>
<evidence type="ECO:0000256" key="1">
    <source>
        <dbReference type="ARBA" id="ARBA00004251"/>
    </source>
</evidence>
<dbReference type="GO" id="GO:0006898">
    <property type="term" value="P:receptor-mediated endocytosis"/>
    <property type="evidence" value="ECO:0007669"/>
    <property type="project" value="TreeGrafter"/>
</dbReference>
<dbReference type="PANTHER" id="PTHR14995:SF2">
    <property type="entry name" value="PROTEIN AMNIONLESS"/>
    <property type="match status" value="1"/>
</dbReference>
<keyword evidence="9 10" id="KW-0472">Membrane</keyword>
<evidence type="ECO:0000313" key="12">
    <source>
        <dbReference type="RefSeq" id="XP_026739856.1"/>
    </source>
</evidence>
<sequence>MSPILVLHCIAIFGTTLVSAFVVKWLPNSSFKLPKNFKDGKLPCSKQTVVFPQTIVGSIKIASGTEVGGFILPEEGELILDGSLTLGSNSADTNCTEGNSYYLDVSYSLWRQADVWSSPKFNQATPDSDRIPCYNDEVEFPTDAKYTVELPTRPQYVKALRIGNKSYTSDELVLRINAQSDEQQQFVFNKFMSTGIRIKQHMSCSQFGCPCQMVPLKIDCSTKFCPKPSCVSPVKPYGFCCDICGGYVVFNPDQGFDLKAFNDLVDNTVQAYDKNSVEYYIGFTPEIPLSRIQLVIVDKGVYEGSSAEIINSISYAIHAHWVRGQKVAEISGSPLDKSGLGGKIFVSMFFAVVLSLGALYVYYYKIPDLRFPIFSPNGMENILSRYQRRSDSIVSLTRRDSVISGTSRGSTAFRNPLYSSKRGRVEVVESVVED</sequence>
<dbReference type="AlphaFoldDB" id="A0A7E5WI76"/>
<dbReference type="GO" id="GO:0030139">
    <property type="term" value="C:endocytic vesicle"/>
    <property type="evidence" value="ECO:0007669"/>
    <property type="project" value="TreeGrafter"/>
</dbReference>
<dbReference type="PANTHER" id="PTHR14995">
    <property type="entry name" value="AMNIONLESS"/>
    <property type="match status" value="1"/>
</dbReference>
<keyword evidence="11" id="KW-1185">Reference proteome</keyword>
<keyword evidence="3" id="KW-0813">Transport</keyword>
<comment type="subcellular location">
    <subcellularLocation>
        <location evidence="1">Cell membrane</location>
        <topology evidence="1">Single-pass type I membrane protein</topology>
    </subcellularLocation>
</comment>
<dbReference type="GO" id="GO:0016324">
    <property type="term" value="C:apical plasma membrane"/>
    <property type="evidence" value="ECO:0007669"/>
    <property type="project" value="TreeGrafter"/>
</dbReference>
<dbReference type="GeneID" id="113502472"/>
<evidence type="ECO:0000256" key="3">
    <source>
        <dbReference type="ARBA" id="ARBA00022448"/>
    </source>
</evidence>
<proteinExistence type="predicted"/>
<keyword evidence="4" id="KW-1003">Cell membrane</keyword>
<dbReference type="OrthoDB" id="10067964at2759"/>
<evidence type="ECO:0000313" key="11">
    <source>
        <dbReference type="Proteomes" id="UP000322000"/>
    </source>
</evidence>
<name>A0A7E5WI76_TRINI</name>
<dbReference type="Pfam" id="PF14828">
    <property type="entry name" value="Amnionless"/>
    <property type="match status" value="1"/>
</dbReference>